<proteinExistence type="predicted"/>
<dbReference type="AlphaFoldDB" id="A0A940PAP6"/>
<keyword evidence="3" id="KW-1185">Reference proteome</keyword>
<dbReference type="InterPro" id="IPR025868">
    <property type="entry name" value="Zn_ribbon_dom_put"/>
</dbReference>
<reference evidence="2" key="1">
    <citation type="submission" date="2020-12" db="EMBL/GenBank/DDBJ databases">
        <title>Vagococcus allomyrinae sp. nov. and Enterococcus lavae sp. nov., isolated from the larvae of Allomyrina dichotoma.</title>
        <authorList>
            <person name="Lee S.D."/>
        </authorList>
    </citation>
    <scope>NUCLEOTIDE SEQUENCE</scope>
    <source>
        <strain evidence="2">BWB3-3</strain>
    </source>
</reference>
<sequence>MKKCVACGMPMKEPQDFALGDTRKAYCRYCVNEDGSMRSFEEKKADLERLLIRTQGISQGRAAIAVRSLMKELPAWQNYFRE</sequence>
<evidence type="ECO:0000313" key="3">
    <source>
        <dbReference type="Proteomes" id="UP000674938"/>
    </source>
</evidence>
<accession>A0A940PAP6</accession>
<dbReference type="Pfam" id="PF12674">
    <property type="entry name" value="Zn_ribbon_2"/>
    <property type="match status" value="1"/>
</dbReference>
<organism evidence="2 3">
    <name type="scientific">Vagococcus allomyrinae</name>
    <dbReference type="NCBI Taxonomy" id="2794353"/>
    <lineage>
        <taxon>Bacteria</taxon>
        <taxon>Bacillati</taxon>
        <taxon>Bacillota</taxon>
        <taxon>Bacilli</taxon>
        <taxon>Lactobacillales</taxon>
        <taxon>Enterococcaceae</taxon>
        <taxon>Vagococcus</taxon>
    </lineage>
</organism>
<dbReference type="RefSeq" id="WP_209525670.1">
    <property type="nucleotide sequence ID" value="NZ_JAEEGA010000003.1"/>
</dbReference>
<evidence type="ECO:0000259" key="1">
    <source>
        <dbReference type="Pfam" id="PF12674"/>
    </source>
</evidence>
<feature type="domain" description="Putative zinc ribbon" evidence="1">
    <location>
        <begin position="4"/>
        <end position="77"/>
    </location>
</feature>
<protein>
    <submittedName>
        <fullName evidence="2">AraC family transcriptional regulator</fullName>
    </submittedName>
</protein>
<gene>
    <name evidence="2" type="ORF">I6N95_06080</name>
</gene>
<name>A0A940PAP6_9ENTE</name>
<evidence type="ECO:0000313" key="2">
    <source>
        <dbReference type="EMBL" id="MBP1040563.1"/>
    </source>
</evidence>
<dbReference type="Proteomes" id="UP000674938">
    <property type="component" value="Unassembled WGS sequence"/>
</dbReference>
<comment type="caution">
    <text evidence="2">The sequence shown here is derived from an EMBL/GenBank/DDBJ whole genome shotgun (WGS) entry which is preliminary data.</text>
</comment>
<dbReference type="EMBL" id="JAEEGA010000003">
    <property type="protein sequence ID" value="MBP1040563.1"/>
    <property type="molecule type" value="Genomic_DNA"/>
</dbReference>